<gene>
    <name evidence="2" type="ORF">ED236_01785</name>
</gene>
<dbReference type="CDD" id="cd14789">
    <property type="entry name" value="Tiki"/>
    <property type="match status" value="1"/>
</dbReference>
<dbReference type="PANTHER" id="PTHR40590">
    <property type="entry name" value="CYTOPLASMIC PROTEIN-RELATED"/>
    <property type="match status" value="1"/>
</dbReference>
<evidence type="ECO:0000313" key="2">
    <source>
        <dbReference type="EMBL" id="ROH88225.1"/>
    </source>
</evidence>
<dbReference type="Proteomes" id="UP000275137">
    <property type="component" value="Unassembled WGS sequence"/>
</dbReference>
<evidence type="ECO:0000313" key="3">
    <source>
        <dbReference type="Proteomes" id="UP000275137"/>
    </source>
</evidence>
<dbReference type="AlphaFoldDB" id="A0A3N0V6C0"/>
<reference evidence="2 3" key="1">
    <citation type="submission" date="2018-10" db="EMBL/GenBank/DDBJ databases">
        <authorList>
            <person name="Chen W.-M."/>
        </authorList>
    </citation>
    <scope>NUCLEOTIDE SEQUENCE [LARGE SCALE GENOMIC DNA]</scope>
    <source>
        <strain evidence="2 3">H-5</strain>
    </source>
</reference>
<keyword evidence="3" id="KW-1185">Reference proteome</keyword>
<comment type="caution">
    <text evidence="2">The sequence shown here is derived from an EMBL/GenBank/DDBJ whole genome shotgun (WGS) entry which is preliminary data.</text>
</comment>
<dbReference type="InterPro" id="IPR002816">
    <property type="entry name" value="TraB/PrgY/GumN_fam"/>
</dbReference>
<dbReference type="EMBL" id="RJVP01000001">
    <property type="protein sequence ID" value="ROH88225.1"/>
    <property type="molecule type" value="Genomic_DNA"/>
</dbReference>
<dbReference type="PANTHER" id="PTHR40590:SF1">
    <property type="entry name" value="CYTOPLASMIC PROTEIN"/>
    <property type="match status" value="1"/>
</dbReference>
<dbReference type="Pfam" id="PF01963">
    <property type="entry name" value="TraB_PrgY_gumN"/>
    <property type="match status" value="1"/>
</dbReference>
<accession>A0A3N0V6C0</accession>
<dbReference type="RefSeq" id="WP_123236219.1">
    <property type="nucleotide sequence ID" value="NZ_RJVP01000001.1"/>
</dbReference>
<dbReference type="InterPro" id="IPR047111">
    <property type="entry name" value="YbaP-like"/>
</dbReference>
<protein>
    <submittedName>
        <fullName evidence="2">TraB/GumN family protein</fullName>
    </submittedName>
</protein>
<feature type="signal peptide" evidence="1">
    <location>
        <begin position="1"/>
        <end position="26"/>
    </location>
</feature>
<proteinExistence type="predicted"/>
<evidence type="ECO:0000256" key="1">
    <source>
        <dbReference type="SAM" id="SignalP"/>
    </source>
</evidence>
<feature type="chain" id="PRO_5018127788" evidence="1">
    <location>
        <begin position="27"/>
        <end position="288"/>
    </location>
</feature>
<keyword evidence="1" id="KW-0732">Signal</keyword>
<sequence length="288" mass="32177">MHTLFRISLHGALPALALLIASLAQAADTGLLWKVEAANGKTSYLFGTMHSDDKRLDALPKGLDAALASSEAFMIETLPPRDPGIFLLQDNQMVSSFLNDAEVDKLRELADFHSMHTEAALRMKPWLLAVIFDLPKPQTPFSMDAKLMAKAEQQGKRVFGLEDTDEHFGVLDSFSMDEQIVMLRAVLKRSQKDKQRDFEALIKAYKTGDIDNILKRNEKITGDMLPAALWDRMRFKLIDERNVRMAERIARQVEEVPVFVAVGASHLGGKGGLVERLREAGYQVTAVK</sequence>
<name>A0A3N0V6C0_9PROT</name>
<organism evidence="2 3">
    <name type="scientific">Pseudomethylobacillus aquaticus</name>
    <dbReference type="NCBI Taxonomy" id="2676064"/>
    <lineage>
        <taxon>Bacteria</taxon>
        <taxon>Pseudomonadati</taxon>
        <taxon>Pseudomonadota</taxon>
        <taxon>Betaproteobacteria</taxon>
        <taxon>Nitrosomonadales</taxon>
        <taxon>Methylophilaceae</taxon>
        <taxon>Pseudomethylobacillus</taxon>
    </lineage>
</organism>